<accession>A0A2S5R7T3</accession>
<reference evidence="1 2" key="1">
    <citation type="submission" date="2017-11" db="EMBL/GenBank/DDBJ databases">
        <title>Comparative genomic analysis of Holospora spp., intranuclear symbionts of paramecia.</title>
        <authorList>
            <person name="Garushyants S.K."/>
            <person name="Beliavskaya A."/>
            <person name="Malko D.B."/>
            <person name="Logacheva M.D."/>
            <person name="Rautian M.S."/>
            <person name="Gelfand M.S."/>
        </authorList>
    </citation>
    <scope>NUCLEOTIDE SEQUENCE [LARGE SCALE GENOMIC DNA]</scope>
    <source>
        <strain evidence="2">02AZ16</strain>
    </source>
</reference>
<comment type="caution">
    <text evidence="1">The sequence shown here is derived from an EMBL/GenBank/DDBJ whole genome shotgun (WGS) entry which is preliminary data.</text>
</comment>
<name>A0A2S5R7T3_9PROT</name>
<evidence type="ECO:0000313" key="2">
    <source>
        <dbReference type="Proteomes" id="UP000239425"/>
    </source>
</evidence>
<dbReference type="AlphaFoldDB" id="A0A2S5R7T3"/>
<protein>
    <submittedName>
        <fullName evidence="1">Uncharacterized protein</fullName>
    </submittedName>
</protein>
<evidence type="ECO:0000313" key="1">
    <source>
        <dbReference type="EMBL" id="PPE03353.1"/>
    </source>
</evidence>
<keyword evidence="2" id="KW-1185">Reference proteome</keyword>
<organism evidence="1 2">
    <name type="scientific">Holospora curviuscula</name>
    <dbReference type="NCBI Taxonomy" id="1082868"/>
    <lineage>
        <taxon>Bacteria</taxon>
        <taxon>Pseudomonadati</taxon>
        <taxon>Pseudomonadota</taxon>
        <taxon>Alphaproteobacteria</taxon>
        <taxon>Holosporales</taxon>
        <taxon>Holosporaceae</taxon>
        <taxon>Holospora</taxon>
    </lineage>
</organism>
<proteinExistence type="predicted"/>
<dbReference type="Proteomes" id="UP000239425">
    <property type="component" value="Unassembled WGS sequence"/>
</dbReference>
<gene>
    <name evidence="1" type="ORF">HCUR_01184</name>
</gene>
<dbReference type="EMBL" id="PHHC01000108">
    <property type="protein sequence ID" value="PPE03353.1"/>
    <property type="molecule type" value="Genomic_DNA"/>
</dbReference>
<sequence>MFILTPWHCYYSEPKKIFGHLCSQYRALTMRLPICVDLWKVSALGAKGDLRKSKGARQCRIPNRFAFKGFSKMKSI</sequence>